<accession>A0A5J6V731</accession>
<dbReference type="Pfam" id="PF13563">
    <property type="entry name" value="2_5_RNA_ligase2"/>
    <property type="match status" value="1"/>
</dbReference>
<protein>
    <submittedName>
        <fullName evidence="1">2'-5' RNA ligase family protein</fullName>
    </submittedName>
</protein>
<dbReference type="InterPro" id="IPR009097">
    <property type="entry name" value="Cyclic_Pdiesterase"/>
</dbReference>
<keyword evidence="1" id="KW-0436">Ligase</keyword>
<reference evidence="1 2" key="1">
    <citation type="submission" date="2019-09" db="EMBL/GenBank/DDBJ databases">
        <title>Serinicoccus pratensis sp. nov., isolated from meadow soil.</title>
        <authorList>
            <person name="Zhang W."/>
        </authorList>
    </citation>
    <scope>NUCLEOTIDE SEQUENCE [LARGE SCALE GENOMIC DNA]</scope>
    <source>
        <strain evidence="1 2">W204</strain>
    </source>
</reference>
<dbReference type="GO" id="GO:0016874">
    <property type="term" value="F:ligase activity"/>
    <property type="evidence" value="ECO:0007669"/>
    <property type="project" value="UniProtKB-KW"/>
</dbReference>
<dbReference type="AlphaFoldDB" id="A0A5J6V731"/>
<evidence type="ECO:0000313" key="1">
    <source>
        <dbReference type="EMBL" id="QFG69124.1"/>
    </source>
</evidence>
<dbReference type="EMBL" id="CP044427">
    <property type="protein sequence ID" value="QFG69124.1"/>
    <property type="molecule type" value="Genomic_DNA"/>
</dbReference>
<evidence type="ECO:0000313" key="2">
    <source>
        <dbReference type="Proteomes" id="UP000326546"/>
    </source>
</evidence>
<proteinExistence type="predicted"/>
<sequence>MTSGDSTTSRDAVIGVAIPVPEPWGEYLRQLRVDYGDTRARHIPTHITLLPPTTTTSAALDGVRAHLSEVAARHTPFEAILRGTGTFRPVSDVVYVQVAQGVASCEQLERDVRSGPLERELSFPYHPHVTLAHDLPQRVLDQVFADLTGFSCTFQVEAFRLYGHRGDELWSPLQDFPMGAAER</sequence>
<dbReference type="PANTHER" id="PTHR40037">
    <property type="entry name" value="PHOSPHOESTERASE YJCG-RELATED"/>
    <property type="match status" value="1"/>
</dbReference>
<dbReference type="SUPFAM" id="SSF55144">
    <property type="entry name" value="LigT-like"/>
    <property type="match status" value="1"/>
</dbReference>
<dbReference type="RefSeq" id="WP_158061507.1">
    <property type="nucleotide sequence ID" value="NZ_CP044427.1"/>
</dbReference>
<dbReference type="Gene3D" id="3.90.1140.10">
    <property type="entry name" value="Cyclic phosphodiesterase"/>
    <property type="match status" value="1"/>
</dbReference>
<dbReference type="OrthoDB" id="358773at2"/>
<organism evidence="1 2">
    <name type="scientific">Ornithinimicrobium pratense</name>
    <dbReference type="NCBI Taxonomy" id="2593973"/>
    <lineage>
        <taxon>Bacteria</taxon>
        <taxon>Bacillati</taxon>
        <taxon>Actinomycetota</taxon>
        <taxon>Actinomycetes</taxon>
        <taxon>Micrococcales</taxon>
        <taxon>Ornithinimicrobiaceae</taxon>
        <taxon>Ornithinimicrobium</taxon>
    </lineage>
</organism>
<dbReference type="InterPro" id="IPR050580">
    <property type="entry name" value="2H_phosphoesterase_YjcG-like"/>
</dbReference>
<name>A0A5J6V731_9MICO</name>
<dbReference type="Proteomes" id="UP000326546">
    <property type="component" value="Chromosome"/>
</dbReference>
<dbReference type="PANTHER" id="PTHR40037:SF1">
    <property type="entry name" value="PHOSPHOESTERASE SAOUHSC_00951-RELATED"/>
    <property type="match status" value="1"/>
</dbReference>
<dbReference type="KEGG" id="serw:FY030_10775"/>
<gene>
    <name evidence="1" type="ORF">FY030_10775</name>
</gene>
<keyword evidence="2" id="KW-1185">Reference proteome</keyword>